<organism evidence="1 2">
    <name type="scientific">Fusarium oxysporum f. sp. lycopersici (strain 4287 / CBS 123668 / FGSC 9935 / NRRL 34936)</name>
    <name type="common">Fusarium vascular wilt of tomato</name>
    <dbReference type="NCBI Taxonomy" id="426428"/>
    <lineage>
        <taxon>Eukaryota</taxon>
        <taxon>Fungi</taxon>
        <taxon>Dikarya</taxon>
        <taxon>Ascomycota</taxon>
        <taxon>Pezizomycotina</taxon>
        <taxon>Sordariomycetes</taxon>
        <taxon>Hypocreomycetidae</taxon>
        <taxon>Hypocreales</taxon>
        <taxon>Nectriaceae</taxon>
        <taxon>Fusarium</taxon>
        <taxon>Fusarium oxysporum species complex</taxon>
    </lineage>
</organism>
<reference evidence="1" key="2">
    <citation type="journal article" date="2010" name="Nature">
        <title>Comparative genomics reveals mobile pathogenicity chromosomes in Fusarium.</title>
        <authorList>
            <person name="Ma L.J."/>
            <person name="van der Does H.C."/>
            <person name="Borkovich K.A."/>
            <person name="Coleman J.J."/>
            <person name="Daboussi M.J."/>
            <person name="Di Pietro A."/>
            <person name="Dufresne M."/>
            <person name="Freitag M."/>
            <person name="Grabherr M."/>
            <person name="Henrissat B."/>
            <person name="Houterman P.M."/>
            <person name="Kang S."/>
            <person name="Shim W.B."/>
            <person name="Woloshuk C."/>
            <person name="Xie X."/>
            <person name="Xu J.R."/>
            <person name="Antoniw J."/>
            <person name="Baker S.E."/>
            <person name="Bluhm B.H."/>
            <person name="Breakspear A."/>
            <person name="Brown D.W."/>
            <person name="Butchko R.A."/>
            <person name="Chapman S."/>
            <person name="Coulson R."/>
            <person name="Coutinho P.M."/>
            <person name="Danchin E.G."/>
            <person name="Diener A."/>
            <person name="Gale L.R."/>
            <person name="Gardiner D.M."/>
            <person name="Goff S."/>
            <person name="Hammond-Kosack K.E."/>
            <person name="Hilburn K."/>
            <person name="Hua-Van A."/>
            <person name="Jonkers W."/>
            <person name="Kazan K."/>
            <person name="Kodira C.D."/>
            <person name="Koehrsen M."/>
            <person name="Kumar L."/>
            <person name="Lee Y.H."/>
            <person name="Li L."/>
            <person name="Manners J.M."/>
            <person name="Miranda-Saavedra D."/>
            <person name="Mukherjee M."/>
            <person name="Park G."/>
            <person name="Park J."/>
            <person name="Park S.Y."/>
            <person name="Proctor R.H."/>
            <person name="Regev A."/>
            <person name="Ruiz-Roldan M.C."/>
            <person name="Sain D."/>
            <person name="Sakthikumar S."/>
            <person name="Sykes S."/>
            <person name="Schwartz D.C."/>
            <person name="Turgeon B.G."/>
            <person name="Wapinski I."/>
            <person name="Yoder O."/>
            <person name="Young S."/>
            <person name="Zeng Q."/>
            <person name="Zhou S."/>
            <person name="Galagan J."/>
            <person name="Cuomo C.A."/>
            <person name="Kistler H.C."/>
            <person name="Rep M."/>
        </authorList>
    </citation>
    <scope>NUCLEOTIDE SEQUENCE [LARGE SCALE GENOMIC DNA]</scope>
    <source>
        <strain evidence="1">4287</strain>
    </source>
</reference>
<dbReference type="OrthoDB" id="5085465at2759"/>
<dbReference type="Proteomes" id="UP000009097">
    <property type="component" value="Unassembled WGS sequence"/>
</dbReference>
<dbReference type="KEGG" id="fox:FOXG_16334"/>
<proteinExistence type="predicted"/>
<accession>A0A0J9W7Z4</accession>
<dbReference type="AlphaFoldDB" id="A0A0J9W7Z4"/>
<evidence type="ECO:0000313" key="1">
    <source>
        <dbReference type="EMBL" id="KNB18933.1"/>
    </source>
</evidence>
<dbReference type="VEuPathDB" id="FungiDB:FOXG_16334"/>
<dbReference type="GeneID" id="28957227"/>
<dbReference type="RefSeq" id="XP_018256978.1">
    <property type="nucleotide sequence ID" value="XM_018396375.1"/>
</dbReference>
<reference evidence="1" key="1">
    <citation type="submission" date="2007-04" db="EMBL/GenBank/DDBJ databases">
        <authorList>
            <consortium name="The Broad Institute Genome Sequencing Platform"/>
            <person name="Birren B."/>
            <person name="Lander E."/>
            <person name="Galagan J."/>
            <person name="Nusbaum C."/>
            <person name="Devon K."/>
            <person name="Ma L.-J."/>
            <person name="Jaffe D."/>
            <person name="Butler J."/>
            <person name="Alvarez P."/>
            <person name="Gnerre S."/>
            <person name="Grabherr M."/>
            <person name="Kleber M."/>
            <person name="Mauceli E."/>
            <person name="Brockman W."/>
            <person name="MacCallum I.A."/>
            <person name="Young S."/>
            <person name="LaButti K."/>
            <person name="DeCaprio D."/>
            <person name="Crawford M."/>
            <person name="Koehrsen M."/>
            <person name="Engels R."/>
            <person name="Montgomery P."/>
            <person name="Pearson M."/>
            <person name="Howarth C."/>
            <person name="Larson L."/>
            <person name="White J."/>
            <person name="O'Leary S."/>
            <person name="Kodira C."/>
            <person name="Zeng Q."/>
            <person name="Yandava C."/>
            <person name="Alvarado L."/>
            <person name="Kistler C."/>
            <person name="Shim W.-B."/>
            <person name="Kang S."/>
            <person name="Woloshuk C."/>
        </authorList>
    </citation>
    <scope>NUCLEOTIDE SEQUENCE</scope>
    <source>
        <strain evidence="1">4287</strain>
    </source>
</reference>
<dbReference type="EMBL" id="DS231729">
    <property type="protein sequence ID" value="KNB18933.1"/>
    <property type="molecule type" value="Genomic_DNA"/>
</dbReference>
<gene>
    <name evidence="1" type="ORF">FOXG_16334</name>
</gene>
<sequence length="722" mass="81673">MASQLIADWQPTIDSFWDRYLRYNASLSEADQAMDRDSITMVLKLTGQGHIEEAIIECGHMWQRENERRAPSLKFAHGGCDNHPVIWILSRLYGSVKYPDLWDTCGNYCVNPAFLIMQGMARDLPTDSHALLKAFVTVTVYWLSVKNNLMITETMKYGTRLLSQIEAIPNFDSHVAVSLRNSLAVAFLRSQIDGLGKPGIDSDPGWNITWTQREAIIRAFPNSRNEGLSDLDGEMLRLFYSFIYVGLPHQLDDSKVVDDMMQLYRDREAVYSERHETSMSFIIPLLRDLVQLMRKVPGPLATQEEHGFIYDLVDFCLANGKYDQAQVLVQEFMAVPGRVIPTDSSTSREEFSSWRAPTRSVQALLAQEGTPGRHYYWEDSRLYTISIGKIEMSPAYPKDLFPKAPVKVTATPGAGLQLEISDKYLHDWSGRSDSQGLHDITQRVKRSEIWHLLQKLEMMKDWRILLGLGFAVASPDVSKEPASLIFRTLYRMKNGIGDPSWMALKFPQKDGTDGNRPSTCQHGTCSYPRELSYGYKGNIQQDLDMEKLRMQYAVSDGFGTEDNNGASPTIKLAVPVIPYGHFERSRSYRCGMTYREYFDMLKENLLGGKQSSDPIIHRQKAILHSQPKSILPVWDLIRSEETSDSSKVNDLDLSFTQGFFNGIPSGTVVLNATGNEHSYGLVSTAWQEWKTYILHPVPSEVLTKAKISNIASSNVLGYIMGS</sequence>
<name>A0A0J9W7Z4_FUSO4</name>
<evidence type="ECO:0000313" key="2">
    <source>
        <dbReference type="Proteomes" id="UP000009097"/>
    </source>
</evidence>
<protein>
    <submittedName>
        <fullName evidence="1">Uncharacterized protein</fullName>
    </submittedName>
</protein>